<name>A0A814CHY8_9BILA</name>
<dbReference type="Proteomes" id="UP000681722">
    <property type="component" value="Unassembled WGS sequence"/>
</dbReference>
<evidence type="ECO:0000313" key="5">
    <source>
        <dbReference type="Proteomes" id="UP000663829"/>
    </source>
</evidence>
<proteinExistence type="predicted"/>
<dbReference type="GO" id="GO:0061630">
    <property type="term" value="F:ubiquitin protein ligase activity"/>
    <property type="evidence" value="ECO:0007669"/>
    <property type="project" value="TreeGrafter"/>
</dbReference>
<dbReference type="GO" id="GO:0043161">
    <property type="term" value="P:proteasome-mediated ubiquitin-dependent protein catabolic process"/>
    <property type="evidence" value="ECO:0007669"/>
    <property type="project" value="TreeGrafter"/>
</dbReference>
<feature type="repeat" description="NHL" evidence="2">
    <location>
        <begin position="257"/>
        <end position="301"/>
    </location>
</feature>
<dbReference type="InterPro" id="IPR011042">
    <property type="entry name" value="6-blade_b-propeller_TolB-like"/>
</dbReference>
<dbReference type="PROSITE" id="PS51125">
    <property type="entry name" value="NHL"/>
    <property type="match status" value="3"/>
</dbReference>
<dbReference type="InterPro" id="IPR050952">
    <property type="entry name" value="TRIM-NHL_E3_ligases"/>
</dbReference>
<dbReference type="Gene3D" id="2.120.10.30">
    <property type="entry name" value="TolB, C-terminal domain"/>
    <property type="match status" value="1"/>
</dbReference>
<feature type="repeat" description="NHL" evidence="2">
    <location>
        <begin position="71"/>
        <end position="114"/>
    </location>
</feature>
<dbReference type="InterPro" id="IPR001258">
    <property type="entry name" value="NHL_repeat"/>
</dbReference>
<dbReference type="PANTHER" id="PTHR24104">
    <property type="entry name" value="E3 UBIQUITIN-PROTEIN LIGASE NHLRC1-RELATED"/>
    <property type="match status" value="1"/>
</dbReference>
<comment type="caution">
    <text evidence="3">The sequence shown here is derived from an EMBL/GenBank/DDBJ whole genome shotgun (WGS) entry which is preliminary data.</text>
</comment>
<dbReference type="EMBL" id="CAJOBC010002163">
    <property type="protein sequence ID" value="CAF3719069.1"/>
    <property type="molecule type" value="Genomic_DNA"/>
</dbReference>
<dbReference type="Pfam" id="PF01436">
    <property type="entry name" value="NHL"/>
    <property type="match status" value="1"/>
</dbReference>
<dbReference type="AlphaFoldDB" id="A0A814CHY8"/>
<evidence type="ECO:0000313" key="3">
    <source>
        <dbReference type="EMBL" id="CAF0942729.1"/>
    </source>
</evidence>
<dbReference type="OrthoDB" id="342730at2759"/>
<evidence type="ECO:0000256" key="1">
    <source>
        <dbReference type="ARBA" id="ARBA00022737"/>
    </source>
</evidence>
<dbReference type="EMBL" id="CAJNOQ010002163">
    <property type="protein sequence ID" value="CAF0942729.1"/>
    <property type="molecule type" value="Genomic_DNA"/>
</dbReference>
<keyword evidence="5" id="KW-1185">Reference proteome</keyword>
<gene>
    <name evidence="3" type="ORF">GPM918_LOCUS10799</name>
    <name evidence="4" type="ORF">SRO942_LOCUS10800</name>
</gene>
<dbReference type="Proteomes" id="UP000663829">
    <property type="component" value="Unassembled WGS sequence"/>
</dbReference>
<evidence type="ECO:0000256" key="2">
    <source>
        <dbReference type="PROSITE-ProRule" id="PRU00504"/>
    </source>
</evidence>
<accession>A0A814CHY8</accession>
<evidence type="ECO:0000313" key="4">
    <source>
        <dbReference type="EMBL" id="CAF3719069.1"/>
    </source>
</evidence>
<organism evidence="3 5">
    <name type="scientific">Didymodactylos carnosus</name>
    <dbReference type="NCBI Taxonomy" id="1234261"/>
    <lineage>
        <taxon>Eukaryota</taxon>
        <taxon>Metazoa</taxon>
        <taxon>Spiralia</taxon>
        <taxon>Gnathifera</taxon>
        <taxon>Rotifera</taxon>
        <taxon>Eurotatoria</taxon>
        <taxon>Bdelloidea</taxon>
        <taxon>Philodinida</taxon>
        <taxon>Philodinidae</taxon>
        <taxon>Didymodactylos</taxon>
    </lineage>
</organism>
<dbReference type="GO" id="GO:0000209">
    <property type="term" value="P:protein polyubiquitination"/>
    <property type="evidence" value="ECO:0007669"/>
    <property type="project" value="TreeGrafter"/>
</dbReference>
<dbReference type="Gene3D" id="2.40.10.500">
    <property type="match status" value="1"/>
</dbReference>
<dbReference type="GO" id="GO:0008270">
    <property type="term" value="F:zinc ion binding"/>
    <property type="evidence" value="ECO:0007669"/>
    <property type="project" value="UniProtKB-KW"/>
</dbReference>
<dbReference type="PANTHER" id="PTHR24104:SF57">
    <property type="entry name" value="BEE-MILK PROTEIN"/>
    <property type="match status" value="1"/>
</dbReference>
<reference evidence="3" key="1">
    <citation type="submission" date="2021-02" db="EMBL/GenBank/DDBJ databases">
        <authorList>
            <person name="Nowell W R."/>
        </authorList>
    </citation>
    <scope>NUCLEOTIDE SEQUENCE</scope>
</reference>
<protein>
    <submittedName>
        <fullName evidence="3">Uncharacterized protein</fullName>
    </submittedName>
</protein>
<feature type="repeat" description="NHL" evidence="2">
    <location>
        <begin position="208"/>
        <end position="252"/>
    </location>
</feature>
<keyword evidence="1" id="KW-0677">Repeat</keyword>
<sequence length="355" mass="39074">MFLLTSQRIPKLKSNLSQRITDSSSSTTNLNYSSVQESPALSKKFITKSSASSSAIVDDETLTVSATSFLVKKFGENGKGIGKFSNPQDVCFYDNETLIVSDSINQSVQLFDILSGNVKSILFDKKKPIRDLRRPIGLSITPQKHILVADYDQRCIGELHSDSRFIRKFGEQHLVGPKGVTCSISDMIAVVDNKANSICLFHSDGKFSHRFGSPGAQKHQIAGPHYAAFDSKNNNIIVSYFHNSSIKIFDIASGQLLFTFGSNGNRHGEFQGPTGLTVDNEKDMIFVSDWGNNRVQVFDKNGLFIRILQPKDEPLYGPQGLDFNSSSQMLAVADSGTHTAKLFSVKDLLATETSE</sequence>
<dbReference type="SUPFAM" id="SSF101898">
    <property type="entry name" value="NHL repeat"/>
    <property type="match status" value="1"/>
</dbReference>